<evidence type="ECO:0000256" key="6">
    <source>
        <dbReference type="ARBA" id="ARBA00023136"/>
    </source>
</evidence>
<comment type="caution">
    <text evidence="9">The sequence shown here is derived from an EMBL/GenBank/DDBJ whole genome shotgun (WGS) entry which is preliminary data.</text>
</comment>
<feature type="transmembrane region" description="Helical" evidence="7">
    <location>
        <begin position="323"/>
        <end position="345"/>
    </location>
</feature>
<evidence type="ECO:0000259" key="8">
    <source>
        <dbReference type="PROSITE" id="PS50850"/>
    </source>
</evidence>
<feature type="transmembrane region" description="Helical" evidence="7">
    <location>
        <begin position="357"/>
        <end position="382"/>
    </location>
</feature>
<name>A0A8H7UA79_MORIS</name>
<keyword evidence="4 7" id="KW-0812">Transmembrane</keyword>
<dbReference type="GO" id="GO:0005351">
    <property type="term" value="F:carbohydrate:proton symporter activity"/>
    <property type="evidence" value="ECO:0007669"/>
    <property type="project" value="TreeGrafter"/>
</dbReference>
<dbReference type="SUPFAM" id="SSF103473">
    <property type="entry name" value="MFS general substrate transporter"/>
    <property type="match status" value="1"/>
</dbReference>
<accession>A0A8H7UA79</accession>
<organism evidence="9 10">
    <name type="scientific">Mortierella isabellina</name>
    <name type="common">Filamentous fungus</name>
    <name type="synonym">Umbelopsis isabellina</name>
    <dbReference type="NCBI Taxonomy" id="91625"/>
    <lineage>
        <taxon>Eukaryota</taxon>
        <taxon>Fungi</taxon>
        <taxon>Fungi incertae sedis</taxon>
        <taxon>Mucoromycota</taxon>
        <taxon>Mucoromycotina</taxon>
        <taxon>Umbelopsidomycetes</taxon>
        <taxon>Umbelopsidales</taxon>
        <taxon>Umbelopsidaceae</taxon>
        <taxon>Umbelopsis</taxon>
    </lineage>
</organism>
<evidence type="ECO:0000313" key="9">
    <source>
        <dbReference type="EMBL" id="KAG2172224.1"/>
    </source>
</evidence>
<proteinExistence type="inferred from homology"/>
<feature type="transmembrane region" description="Helical" evidence="7">
    <location>
        <begin position="255"/>
        <end position="273"/>
    </location>
</feature>
<dbReference type="InterPro" id="IPR050360">
    <property type="entry name" value="MFS_Sugar_Transporters"/>
</dbReference>
<keyword evidence="3" id="KW-0813">Transport</keyword>
<feature type="transmembrane region" description="Helical" evidence="7">
    <location>
        <begin position="132"/>
        <end position="150"/>
    </location>
</feature>
<feature type="transmembrane region" description="Helical" evidence="7">
    <location>
        <begin position="394"/>
        <end position="415"/>
    </location>
</feature>
<keyword evidence="10" id="KW-1185">Reference proteome</keyword>
<dbReference type="PROSITE" id="PS50850">
    <property type="entry name" value="MFS"/>
    <property type="match status" value="1"/>
</dbReference>
<comment type="similarity">
    <text evidence="2">Belongs to the major facilitator superfamily. Sugar transporter (TC 2.A.1.1) family.</text>
</comment>
<dbReference type="OrthoDB" id="2382846at2759"/>
<feature type="transmembrane region" description="Helical" evidence="7">
    <location>
        <begin position="293"/>
        <end position="314"/>
    </location>
</feature>
<dbReference type="InterPro" id="IPR020846">
    <property type="entry name" value="MFS_dom"/>
</dbReference>
<dbReference type="Gene3D" id="1.20.1250.20">
    <property type="entry name" value="MFS general substrate transporter like domains"/>
    <property type="match status" value="1"/>
</dbReference>
<evidence type="ECO:0000256" key="2">
    <source>
        <dbReference type="ARBA" id="ARBA00010992"/>
    </source>
</evidence>
<dbReference type="GO" id="GO:0016020">
    <property type="term" value="C:membrane"/>
    <property type="evidence" value="ECO:0007669"/>
    <property type="project" value="UniProtKB-SubCell"/>
</dbReference>
<dbReference type="PANTHER" id="PTHR48022">
    <property type="entry name" value="PLASTIDIC GLUCOSE TRANSPORTER 4"/>
    <property type="match status" value="1"/>
</dbReference>
<protein>
    <recommendedName>
        <fullName evidence="8">Major facilitator superfamily (MFS) profile domain-containing protein</fullName>
    </recommendedName>
</protein>
<reference evidence="9" key="1">
    <citation type="submission" date="2020-12" db="EMBL/GenBank/DDBJ databases">
        <title>Metabolic potential, ecology and presence of endohyphal bacteria is reflected in genomic diversity of Mucoromycotina.</title>
        <authorList>
            <person name="Muszewska A."/>
            <person name="Okrasinska A."/>
            <person name="Steczkiewicz K."/>
            <person name="Drgas O."/>
            <person name="Orlowska M."/>
            <person name="Perlinska-Lenart U."/>
            <person name="Aleksandrzak-Piekarczyk T."/>
            <person name="Szatraj K."/>
            <person name="Zielenkiewicz U."/>
            <person name="Pilsyk S."/>
            <person name="Malc E."/>
            <person name="Mieczkowski P."/>
            <person name="Kruszewska J.S."/>
            <person name="Biernat P."/>
            <person name="Pawlowska J."/>
        </authorList>
    </citation>
    <scope>NUCLEOTIDE SEQUENCE</scope>
    <source>
        <strain evidence="9">WA0000067209</strain>
    </source>
</reference>
<feature type="transmembrane region" description="Helical" evidence="7">
    <location>
        <begin position="427"/>
        <end position="445"/>
    </location>
</feature>
<evidence type="ECO:0000256" key="1">
    <source>
        <dbReference type="ARBA" id="ARBA00004141"/>
    </source>
</evidence>
<evidence type="ECO:0000256" key="7">
    <source>
        <dbReference type="SAM" id="Phobius"/>
    </source>
</evidence>
<dbReference type="InterPro" id="IPR005828">
    <property type="entry name" value="MFS_sugar_transport-like"/>
</dbReference>
<dbReference type="AlphaFoldDB" id="A0A8H7UA79"/>
<feature type="domain" description="Major facilitator superfamily (MFS) profile" evidence="8">
    <location>
        <begin position="1"/>
        <end position="448"/>
    </location>
</feature>
<dbReference type="InterPro" id="IPR036259">
    <property type="entry name" value="MFS_trans_sf"/>
</dbReference>
<evidence type="ECO:0000256" key="4">
    <source>
        <dbReference type="ARBA" id="ARBA00022692"/>
    </source>
</evidence>
<dbReference type="Pfam" id="PF00083">
    <property type="entry name" value="Sugar_tr"/>
    <property type="match status" value="2"/>
</dbReference>
<dbReference type="Proteomes" id="UP000654370">
    <property type="component" value="Unassembled WGS sequence"/>
</dbReference>
<evidence type="ECO:0000313" key="10">
    <source>
        <dbReference type="Proteomes" id="UP000654370"/>
    </source>
</evidence>
<sequence>MVSGLFDSPKFSITFAITADKSSALRGNVVAILQAGCAVGALTYNIPADVIGRKKCIILSSWIFLVGSIVQTASSSLPTLFAGRFVTGCKLPKVAVCYAQAFKCNVVIRDLRAIIPFRYIAEISPAASRGRMIVIFQILLVTGLCCSYWICYGFRRGFPESDWQWRWPLIMQILPALVMITSGIHIMPESVRWLVRKSRYKRALQVLSKLRSLPMHHPEIIEEYDEIHYSVQRERLKSTTKAQEILFNSSNRRPIVIGCLLQLFQQVILTSAVNYYTASIFKITGLANDQVRFLATGLYGNIKLASVFLAYFIIDSRLGRRKALVISSLITAVAYCSLGVLLNQIENATDSTIGIKQVLAIIFVYLFAIGFEIGLGPVVWVVCSEIYPNSIRAVCISLTTTIHFIMNIALAKLAPLMLDQVRWRTELVLGGASILIGVFVGLFIPETRGITLEQMTEVKKKITSTSAFQGSVFVFRKHKTGISSNLSLASAIEAQFPREKAPSVVEHHIVTSQI</sequence>
<dbReference type="EMBL" id="JAEPQZ010000017">
    <property type="protein sequence ID" value="KAG2172224.1"/>
    <property type="molecule type" value="Genomic_DNA"/>
</dbReference>
<evidence type="ECO:0000256" key="5">
    <source>
        <dbReference type="ARBA" id="ARBA00022989"/>
    </source>
</evidence>
<comment type="subcellular location">
    <subcellularLocation>
        <location evidence="1">Membrane</location>
        <topology evidence="1">Multi-pass membrane protein</topology>
    </subcellularLocation>
</comment>
<gene>
    <name evidence="9" type="ORF">INT43_004765</name>
</gene>
<dbReference type="PANTHER" id="PTHR48022:SF2">
    <property type="entry name" value="PLASTIDIC GLUCOSE TRANSPORTER 4"/>
    <property type="match status" value="1"/>
</dbReference>
<dbReference type="InterPro" id="IPR003663">
    <property type="entry name" value="Sugar/inositol_transpt"/>
</dbReference>
<keyword evidence="6 7" id="KW-0472">Membrane</keyword>
<keyword evidence="5 7" id="KW-1133">Transmembrane helix</keyword>
<feature type="transmembrane region" description="Helical" evidence="7">
    <location>
        <begin position="170"/>
        <end position="195"/>
    </location>
</feature>
<dbReference type="PRINTS" id="PR00171">
    <property type="entry name" value="SUGRTRNSPORT"/>
</dbReference>
<evidence type="ECO:0000256" key="3">
    <source>
        <dbReference type="ARBA" id="ARBA00022448"/>
    </source>
</evidence>